<feature type="transmembrane region" description="Helical" evidence="6">
    <location>
        <begin position="402"/>
        <end position="423"/>
    </location>
</feature>
<feature type="transmembrane region" description="Helical" evidence="6">
    <location>
        <begin position="27"/>
        <end position="47"/>
    </location>
</feature>
<feature type="transmembrane region" description="Helical" evidence="6">
    <location>
        <begin position="67"/>
        <end position="87"/>
    </location>
</feature>
<feature type="transmembrane region" description="Helical" evidence="6">
    <location>
        <begin position="188"/>
        <end position="207"/>
    </location>
</feature>
<comment type="subcellular location">
    <subcellularLocation>
        <location evidence="1">Membrane</location>
        <topology evidence="1">Multi-pass membrane protein</topology>
    </subcellularLocation>
</comment>
<feature type="region of interest" description="Disordered" evidence="5">
    <location>
        <begin position="437"/>
        <end position="464"/>
    </location>
</feature>
<dbReference type="AlphaFoldDB" id="A0A7S4PII0"/>
<keyword evidence="3 6" id="KW-1133">Transmembrane helix</keyword>
<feature type="transmembrane region" description="Helical" evidence="6">
    <location>
        <begin position="366"/>
        <end position="390"/>
    </location>
</feature>
<name>A0A7S4PII0_9EUKA</name>
<dbReference type="InterPro" id="IPR011701">
    <property type="entry name" value="MFS"/>
</dbReference>
<sequence length="464" mass="50191">MKKMKSIQDEEDTLLGKRVYHLYRARFAMLAIYGSIGLFNNAIWVAYTPIVEQASETYGVDEGAINLLAATYLACTIFLTPLGSWMCDVKGPRAIVVTCGILNTLGAWIKYASGGNFWILLVGQLFCAVAQPLFLPVPPKLTANWYGEDERTVATGIGSLSVVAGIAVGYGLSIGLVEEEPNNCCKHLNLTLAILVTIPSVLGLIFFRDFPPTPPSSSSGAERDDFFASAKNVFREGPFIVLLCTISPGYGICTALFSLIGNLATGQGYSEELSGLVGVVLVTSGLLGAIIFGTILDETKMFKQLIKLAFGCAAIAVTLFLLAMQFGWPPWVVLFLSGISGFFLLALLPMCVELGVEVTYPATEGVVTGALLLIGNFYGLIFFFILQILIKDEDSDGDLDSTLSLWVLLGICWICCLGSVFIYGDYKRLDFERQEKGEEFGQAGDPNSGIQSQYAGDSLSDHEY</sequence>
<accession>A0A7S4PII0</accession>
<dbReference type="EMBL" id="HBKR01037061">
    <property type="protein sequence ID" value="CAE2336115.1"/>
    <property type="molecule type" value="Transcribed_RNA"/>
</dbReference>
<organism evidence="8">
    <name type="scientific">Paramoeba aestuarina</name>
    <dbReference type="NCBI Taxonomy" id="180227"/>
    <lineage>
        <taxon>Eukaryota</taxon>
        <taxon>Amoebozoa</taxon>
        <taxon>Discosea</taxon>
        <taxon>Flabellinia</taxon>
        <taxon>Dactylopodida</taxon>
        <taxon>Paramoebidae</taxon>
        <taxon>Paramoeba</taxon>
    </lineage>
</organism>
<keyword evidence="4 6" id="KW-0472">Membrane</keyword>
<feature type="transmembrane region" description="Helical" evidence="6">
    <location>
        <begin position="239"/>
        <end position="261"/>
    </location>
</feature>
<evidence type="ECO:0000256" key="4">
    <source>
        <dbReference type="ARBA" id="ARBA00023136"/>
    </source>
</evidence>
<dbReference type="PROSITE" id="PS50850">
    <property type="entry name" value="MFS"/>
    <property type="match status" value="1"/>
</dbReference>
<evidence type="ECO:0000313" key="8">
    <source>
        <dbReference type="EMBL" id="CAE2336115.1"/>
    </source>
</evidence>
<feature type="transmembrane region" description="Helical" evidence="6">
    <location>
        <begin position="273"/>
        <end position="296"/>
    </location>
</feature>
<reference evidence="8" key="1">
    <citation type="submission" date="2021-01" db="EMBL/GenBank/DDBJ databases">
        <authorList>
            <person name="Corre E."/>
            <person name="Pelletier E."/>
            <person name="Niang G."/>
            <person name="Scheremetjew M."/>
            <person name="Finn R."/>
            <person name="Kale V."/>
            <person name="Holt S."/>
            <person name="Cochrane G."/>
            <person name="Meng A."/>
            <person name="Brown T."/>
            <person name="Cohen L."/>
        </authorList>
    </citation>
    <scope>NUCLEOTIDE SEQUENCE</scope>
    <source>
        <strain evidence="8">SoJaBio B1-5/56/2</strain>
    </source>
</reference>
<dbReference type="Gene3D" id="1.20.1250.20">
    <property type="entry name" value="MFS general substrate transporter like domains"/>
    <property type="match status" value="1"/>
</dbReference>
<dbReference type="GO" id="GO:0022857">
    <property type="term" value="F:transmembrane transporter activity"/>
    <property type="evidence" value="ECO:0007669"/>
    <property type="project" value="InterPro"/>
</dbReference>
<dbReference type="InterPro" id="IPR049680">
    <property type="entry name" value="FLVCR1-2_SLC49-like"/>
</dbReference>
<feature type="transmembrane region" description="Helical" evidence="6">
    <location>
        <begin position="156"/>
        <end position="176"/>
    </location>
</feature>
<dbReference type="GO" id="GO:0016020">
    <property type="term" value="C:membrane"/>
    <property type="evidence" value="ECO:0007669"/>
    <property type="project" value="UniProtKB-SubCell"/>
</dbReference>
<feature type="transmembrane region" description="Helical" evidence="6">
    <location>
        <begin position="308"/>
        <end position="328"/>
    </location>
</feature>
<dbReference type="PANTHER" id="PTHR10924">
    <property type="entry name" value="MAJOR FACILITATOR SUPERFAMILY PROTEIN-RELATED"/>
    <property type="match status" value="1"/>
</dbReference>
<evidence type="ECO:0000256" key="3">
    <source>
        <dbReference type="ARBA" id="ARBA00022989"/>
    </source>
</evidence>
<proteinExistence type="predicted"/>
<gene>
    <name evidence="8" type="ORF">NAES01612_LOCUS24233</name>
</gene>
<evidence type="ECO:0000256" key="6">
    <source>
        <dbReference type="SAM" id="Phobius"/>
    </source>
</evidence>
<evidence type="ECO:0000256" key="2">
    <source>
        <dbReference type="ARBA" id="ARBA00022692"/>
    </source>
</evidence>
<feature type="transmembrane region" description="Helical" evidence="6">
    <location>
        <begin position="334"/>
        <end position="354"/>
    </location>
</feature>
<evidence type="ECO:0000256" key="5">
    <source>
        <dbReference type="SAM" id="MobiDB-lite"/>
    </source>
</evidence>
<evidence type="ECO:0000259" key="7">
    <source>
        <dbReference type="PROSITE" id="PS50850"/>
    </source>
</evidence>
<protein>
    <recommendedName>
        <fullName evidence="7">Major facilitator superfamily (MFS) profile domain-containing protein</fullName>
    </recommendedName>
</protein>
<evidence type="ECO:0000256" key="1">
    <source>
        <dbReference type="ARBA" id="ARBA00004141"/>
    </source>
</evidence>
<dbReference type="PANTHER" id="PTHR10924:SF6">
    <property type="entry name" value="SOLUTE CARRIER FAMILY 49 MEMBER A3"/>
    <property type="match status" value="1"/>
</dbReference>
<dbReference type="InterPro" id="IPR020846">
    <property type="entry name" value="MFS_dom"/>
</dbReference>
<feature type="transmembrane region" description="Helical" evidence="6">
    <location>
        <begin position="117"/>
        <end position="135"/>
    </location>
</feature>
<dbReference type="SUPFAM" id="SSF103473">
    <property type="entry name" value="MFS general substrate transporter"/>
    <property type="match status" value="1"/>
</dbReference>
<dbReference type="Pfam" id="PF07690">
    <property type="entry name" value="MFS_1"/>
    <property type="match status" value="1"/>
</dbReference>
<dbReference type="InterPro" id="IPR036259">
    <property type="entry name" value="MFS_trans_sf"/>
</dbReference>
<feature type="domain" description="Major facilitator superfamily (MFS) profile" evidence="7">
    <location>
        <begin position="26"/>
        <end position="427"/>
    </location>
</feature>
<keyword evidence="2 6" id="KW-0812">Transmembrane</keyword>